<evidence type="ECO:0000313" key="4">
    <source>
        <dbReference type="Proteomes" id="UP000306740"/>
    </source>
</evidence>
<dbReference type="PANTHER" id="PTHR43682">
    <property type="entry name" value="LACTATE UTILIZATION PROTEIN C"/>
    <property type="match status" value="1"/>
</dbReference>
<reference evidence="3 4" key="1">
    <citation type="submission" date="2019-05" db="EMBL/GenBank/DDBJ databases">
        <title>Mumia sp. nov., isolated from the intestinal contents of plateau pika (Ochotona curzoniae) in the Qinghai-Tibet plateau of China.</title>
        <authorList>
            <person name="Tian Z."/>
        </authorList>
    </citation>
    <scope>NUCLEOTIDE SEQUENCE [LARGE SCALE GENOMIC DNA]</scope>
    <source>
        <strain evidence="4">527</strain>
        <strain evidence="3">Z527</strain>
    </source>
</reference>
<dbReference type="InterPro" id="IPR024185">
    <property type="entry name" value="FTHF_cligase-like_sf"/>
</dbReference>
<dbReference type="OrthoDB" id="9794187at2"/>
<dbReference type="InterPro" id="IPR003741">
    <property type="entry name" value="LUD_dom"/>
</dbReference>
<dbReference type="EMBL" id="VDFR01000057">
    <property type="protein sequence ID" value="TNC46366.1"/>
    <property type="molecule type" value="Genomic_DNA"/>
</dbReference>
<dbReference type="Gene3D" id="3.40.50.10420">
    <property type="entry name" value="NagB/RpiA/CoA transferase-like"/>
    <property type="match status" value="1"/>
</dbReference>
<comment type="caution">
    <text evidence="3">The sequence shown here is derived from an EMBL/GenBank/DDBJ whole genome shotgun (WGS) entry which is preliminary data.</text>
</comment>
<dbReference type="RefSeq" id="WP_139106003.1">
    <property type="nucleotide sequence ID" value="NZ_VDFR01000057.1"/>
</dbReference>
<protein>
    <submittedName>
        <fullName evidence="3">Lactate utilization protein C</fullName>
    </submittedName>
</protein>
<evidence type="ECO:0000313" key="3">
    <source>
        <dbReference type="EMBL" id="TNC46366.1"/>
    </source>
</evidence>
<dbReference type="EMBL" id="VDFR01000132">
    <property type="protein sequence ID" value="TNC36581.1"/>
    <property type="molecule type" value="Genomic_DNA"/>
</dbReference>
<sequence>MSAREEILRRIAVANGPSPADVEVARDYVRAPDVRGPAAEDVVTLLEERLRAYGTRVVRVASAGIADAVDAALGDARDVVVPPGLDTAWVHGGSRTVVTDSPATSYQALDAADAVVTAASVACAETGTIALDAGHDQGRRAVSLIPDRHVCVVRTDQVVQTVPQLVGRLDPTRPTTLFSGPSATVDIELERVQGVHGPRDLHVVIVE</sequence>
<dbReference type="Proteomes" id="UP000306740">
    <property type="component" value="Unassembled WGS sequence"/>
</dbReference>
<dbReference type="PANTHER" id="PTHR43682:SF1">
    <property type="entry name" value="LACTATE UTILIZATION PROTEIN C"/>
    <property type="match status" value="1"/>
</dbReference>
<proteinExistence type="predicted"/>
<evidence type="ECO:0000259" key="1">
    <source>
        <dbReference type="Pfam" id="PF02589"/>
    </source>
</evidence>
<accession>A0A5C4MP16</accession>
<dbReference type="SUPFAM" id="SSF100950">
    <property type="entry name" value="NagB/RpiA/CoA transferase-like"/>
    <property type="match status" value="1"/>
</dbReference>
<name>A0A5C4MP16_9ACTN</name>
<dbReference type="InterPro" id="IPR037171">
    <property type="entry name" value="NagB/RpiA_transferase-like"/>
</dbReference>
<organism evidence="3 4">
    <name type="scientific">Mumia zhuanghuii</name>
    <dbReference type="NCBI Taxonomy" id="2585211"/>
    <lineage>
        <taxon>Bacteria</taxon>
        <taxon>Bacillati</taxon>
        <taxon>Actinomycetota</taxon>
        <taxon>Actinomycetes</taxon>
        <taxon>Propionibacteriales</taxon>
        <taxon>Nocardioidaceae</taxon>
        <taxon>Mumia</taxon>
    </lineage>
</organism>
<dbReference type="Pfam" id="PF02589">
    <property type="entry name" value="LUD_dom"/>
    <property type="match status" value="1"/>
</dbReference>
<gene>
    <name evidence="3" type="ORF">FHE65_13135</name>
    <name evidence="2" type="ORF">FHE65_25780</name>
</gene>
<evidence type="ECO:0000313" key="2">
    <source>
        <dbReference type="EMBL" id="TNC36581.1"/>
    </source>
</evidence>
<feature type="domain" description="LUD" evidence="1">
    <location>
        <begin position="107"/>
        <end position="206"/>
    </location>
</feature>
<dbReference type="AlphaFoldDB" id="A0A5C4MP16"/>